<comment type="caution">
    <text evidence="5">The sequence shown here is derived from an EMBL/GenBank/DDBJ whole genome shotgun (WGS) entry which is preliminary data.</text>
</comment>
<reference evidence="5 6" key="1">
    <citation type="submission" date="2021-01" db="EMBL/GenBank/DDBJ databases">
        <title>Belnapia mucosa sp. nov. and Belnapia arida sp. nov., isolated from the Tabernas Desert (Almeria, Spain).</title>
        <authorList>
            <person name="Molina-Menor E."/>
            <person name="Vidal-Verdu A."/>
            <person name="Calonge A."/>
            <person name="Satari L."/>
            <person name="Pereto Magraner J."/>
            <person name="Porcar Miralles M."/>
        </authorList>
    </citation>
    <scope>NUCLEOTIDE SEQUENCE [LARGE SCALE GENOMIC DNA]</scope>
    <source>
        <strain evidence="5 6">T6</strain>
    </source>
</reference>
<evidence type="ECO:0000256" key="3">
    <source>
        <dbReference type="SAM" id="SignalP"/>
    </source>
</evidence>
<dbReference type="EMBL" id="JAEUXJ010000001">
    <property type="protein sequence ID" value="MBL6453708.1"/>
    <property type="molecule type" value="Genomic_DNA"/>
</dbReference>
<dbReference type="Proteomes" id="UP000606490">
    <property type="component" value="Unassembled WGS sequence"/>
</dbReference>
<dbReference type="PANTHER" id="PTHR35936">
    <property type="entry name" value="MEMBRANE-BOUND LYTIC MUREIN TRANSGLYCOSYLASE F"/>
    <property type="match status" value="1"/>
</dbReference>
<protein>
    <submittedName>
        <fullName evidence="5">Transporter substrate-binding domain-containing protein</fullName>
    </submittedName>
</protein>
<evidence type="ECO:0000313" key="5">
    <source>
        <dbReference type="EMBL" id="MBL6453708.1"/>
    </source>
</evidence>
<keyword evidence="6" id="KW-1185">Reference proteome</keyword>
<gene>
    <name evidence="5" type="ORF">JMJ55_00150</name>
</gene>
<feature type="chain" id="PRO_5045874088" evidence="3">
    <location>
        <begin position="35"/>
        <end position="301"/>
    </location>
</feature>
<dbReference type="Pfam" id="PF00497">
    <property type="entry name" value="SBP_bac_3"/>
    <property type="match status" value="1"/>
</dbReference>
<feature type="signal peptide" evidence="3">
    <location>
        <begin position="1"/>
        <end position="34"/>
    </location>
</feature>
<accession>A0ABS1UW47</accession>
<dbReference type="SUPFAM" id="SSF53850">
    <property type="entry name" value="Periplasmic binding protein-like II"/>
    <property type="match status" value="1"/>
</dbReference>
<dbReference type="InterPro" id="IPR001638">
    <property type="entry name" value="Solute-binding_3/MltF_N"/>
</dbReference>
<evidence type="ECO:0000256" key="2">
    <source>
        <dbReference type="SAM" id="MobiDB-lite"/>
    </source>
</evidence>
<keyword evidence="1 3" id="KW-0732">Signal</keyword>
<feature type="region of interest" description="Disordered" evidence="2">
    <location>
        <begin position="280"/>
        <end position="301"/>
    </location>
</feature>
<feature type="domain" description="Solute-binding protein family 3/N-terminal" evidence="4">
    <location>
        <begin position="47"/>
        <end position="269"/>
    </location>
</feature>
<dbReference type="Gene3D" id="3.40.190.10">
    <property type="entry name" value="Periplasmic binding protein-like II"/>
    <property type="match status" value="2"/>
</dbReference>
<proteinExistence type="predicted"/>
<dbReference type="RefSeq" id="WP_202823467.1">
    <property type="nucleotide sequence ID" value="NZ_JAEUXJ010000001.1"/>
</dbReference>
<name>A0ABS1UW47_9PROT</name>
<dbReference type="PANTHER" id="PTHR35936:SF19">
    <property type="entry name" value="AMINO-ACID-BINDING PROTEIN YXEM-RELATED"/>
    <property type="match status" value="1"/>
</dbReference>
<evidence type="ECO:0000313" key="6">
    <source>
        <dbReference type="Proteomes" id="UP000606490"/>
    </source>
</evidence>
<organism evidence="5 6">
    <name type="scientific">Belnapia mucosa</name>
    <dbReference type="NCBI Taxonomy" id="2804532"/>
    <lineage>
        <taxon>Bacteria</taxon>
        <taxon>Pseudomonadati</taxon>
        <taxon>Pseudomonadota</taxon>
        <taxon>Alphaproteobacteria</taxon>
        <taxon>Acetobacterales</taxon>
        <taxon>Roseomonadaceae</taxon>
        <taxon>Belnapia</taxon>
    </lineage>
</organism>
<evidence type="ECO:0000259" key="4">
    <source>
        <dbReference type="SMART" id="SM00062"/>
    </source>
</evidence>
<evidence type="ECO:0000256" key="1">
    <source>
        <dbReference type="ARBA" id="ARBA00022729"/>
    </source>
</evidence>
<dbReference type="SMART" id="SM00062">
    <property type="entry name" value="PBPb"/>
    <property type="match status" value="1"/>
</dbReference>
<sequence length="301" mass="32695">MQDRPRDAIRELHALRHPLLAALLGTLLAAPALAQTTVGAPAGNQPPLRCAVDGTYAPHAFPSLQGGVQGFQIDLFDAIAKRLGRQLVIDSASFSGLIPAMNAGRYDFLCAPVTVTPERAASLLFTEGYIWTELQFGIKRGTPPIRSEEDLRGKAISVNKGTPYEQWVRNNAERLNLTLLAFDSQPDAVQAVIQGRAYANLAGNTVVKYSATRTPQFIADFVLPGTRFHWATPVRQDNAAMRNQLEETIECLKKDGTIAKLSEKWFGAAPKEDDAERVTFPGYGPPNLPGYDPAPVRASCG</sequence>